<organism evidence="1 2">
    <name type="scientific">Aristaeella hokkaidonensis</name>
    <dbReference type="NCBI Taxonomy" id="3046382"/>
    <lineage>
        <taxon>Bacteria</taxon>
        <taxon>Bacillati</taxon>
        <taxon>Bacillota</taxon>
        <taxon>Clostridia</taxon>
        <taxon>Eubacteriales</taxon>
        <taxon>Aristaeellaceae</taxon>
        <taxon>Aristaeella</taxon>
    </lineage>
</organism>
<evidence type="ECO:0000313" key="1">
    <source>
        <dbReference type="EMBL" id="QUC65807.1"/>
    </source>
</evidence>
<dbReference type="Proteomes" id="UP000682782">
    <property type="component" value="Chromosome"/>
</dbReference>
<proteinExistence type="predicted"/>
<name>A0AC61MUR9_9FIRM</name>
<gene>
    <name evidence="1" type="ORF">JYE49_07880</name>
</gene>
<accession>A0AC61MUR9</accession>
<sequence length="406" mass="45917">MRRITAVLLLMILLFSAASAPAEDFLLGVAPEPSDITPSFRSEEPRDGEPDDSYWDTPMNLDDEEAIWKMLTLPITVADIDMNKQMVIYSQPDESSEGIGMLTGQSQGVHVLETLDNGWTKIETYSTSFHDSKVKNFNAFVTGYVPTKKLKTVEVNQNYGIVIDKLTQRLYLFKDGHLETSLAVSTGKYNPSAKKQQPYNETRSGEYLIIYTKTGALIDDESGMVCNYALKFNAADYIHEVPHRKNNDGSKNYRGFEEILGSRASHGCIRVQAKQNRAGYSMSVLSNLIKKRQDKNCVKLVIWEDYQGRQVKIPDDDTPLYYNPKGGSKYHSQDNCVNIKKRYLPLTEFPYGELDEAPYNKLTPCPYCVPSPRKAVLEEINKVHMESSPGEVMSVYNEIINGKKKK</sequence>
<evidence type="ECO:0000313" key="2">
    <source>
        <dbReference type="Proteomes" id="UP000682782"/>
    </source>
</evidence>
<keyword evidence="2" id="KW-1185">Reference proteome</keyword>
<reference evidence="1" key="1">
    <citation type="submission" date="2021-01" db="EMBL/GenBank/DDBJ databases">
        <title>Complete genome sequence of Clostridiales bacterium R-7.</title>
        <authorList>
            <person name="Mahoney-Kurpe S.C."/>
            <person name="Palevich N."/>
            <person name="Koike S."/>
            <person name="Moon C.D."/>
            <person name="Attwood G.T."/>
        </authorList>
    </citation>
    <scope>NUCLEOTIDE SEQUENCE</scope>
    <source>
        <strain evidence="1">R-7</strain>
    </source>
</reference>
<protein>
    <submittedName>
        <fullName evidence="1">L,D-transpeptidase</fullName>
    </submittedName>
</protein>
<dbReference type="EMBL" id="CP068393">
    <property type="protein sequence ID" value="QUC65807.1"/>
    <property type="molecule type" value="Genomic_DNA"/>
</dbReference>